<dbReference type="PANTHER" id="PTHR46568">
    <property type="entry name" value="ALKYLDIHYDROXYACETONEPHOSPHATE SYNTHASE, PEROXISOMAL"/>
    <property type="match status" value="1"/>
</dbReference>
<dbReference type="InterPro" id="IPR016167">
    <property type="entry name" value="FAD-bd_PCMH_sub1"/>
</dbReference>
<comment type="subunit">
    <text evidence="4 13">Homodimer.</text>
</comment>
<dbReference type="InterPro" id="IPR016166">
    <property type="entry name" value="FAD-bd_PCMH"/>
</dbReference>
<dbReference type="RefSeq" id="XP_014257152.1">
    <property type="nucleotide sequence ID" value="XM_014401666.2"/>
</dbReference>
<accession>A0A8I6S771</accession>
<evidence type="ECO:0000256" key="11">
    <source>
        <dbReference type="PIRSR" id="PIRSR625650-3"/>
    </source>
</evidence>
<feature type="binding site" evidence="10">
    <location>
        <position position="478"/>
    </location>
    <ligand>
        <name>substrate</name>
    </ligand>
</feature>
<dbReference type="PANTHER" id="PTHR46568:SF1">
    <property type="entry name" value="ALKYLDIHYDROXYACETONEPHOSPHATE SYNTHASE, PEROXISOMAL"/>
    <property type="match status" value="1"/>
</dbReference>
<comment type="similarity">
    <text evidence="3 13">Belongs to the FAD-binding oxidoreductase/transferase type 4 family.</text>
</comment>
<keyword evidence="16" id="KW-1185">Reference proteome</keyword>
<sequence>MTKNGTPADSADGPKMSKCFKQSLMDYSKFKSQNQIERINTIVSKKRCDVIKWNGWGYNDSKFVVDNGVIIFTGKRYPIGEVELPYFTEWVQKVFDIDLNQRNIPASIPPPEAYPDSKIPDEFTNLLGSKGISWSKDGFDRLVRCHGQTLHDIYSLRQGLKEGIIPKIPDVVVWPETHEDVIEIVNLAEKFGVVIIPYGGGTSVSGASTCPEFEDRSICALDTLLMNGIKWLDPQNLLICCQSGIMGQDLESYLKTRGYTTGHEPDSYEFSTIGGWVATRASGMKKNIYGNIEDIVVSVKMVTPRGVLQRVGINPRQSTGPDFNHIILGSEGTLGVITDVVLKIRPLAKYKKYGSVVFPHFEAGVACMREVARQKCQPASIRLMDNEQFQFGQALRPRTSGLMSYFSESVKKAYLTKIKGFELNQICVTTLLFEGDKKNVELQEAKIYEIAKECGGIPAGEKNGERGYTLTFVIAYIRDLALEYYIVAESFETSVPWDQTINLCKNVKYVVDQKCQEFGIKNFLISHRVTQTYDCGCCVYFYFGFNWRGMSEPVTVYEQIEEAARDEILACGGSLSHHHGVGKLRSRWYKGQVSDVGEMMYKQAKLCLDPNNTFATGNLLVNAKL</sequence>
<dbReference type="InterPro" id="IPR016169">
    <property type="entry name" value="FAD-bd_PCMH_sub2"/>
</dbReference>
<dbReference type="PROSITE" id="PS51387">
    <property type="entry name" value="FAD_PCMH"/>
    <property type="match status" value="1"/>
</dbReference>
<dbReference type="Pfam" id="PF01565">
    <property type="entry name" value="FAD_binding_4"/>
    <property type="match status" value="1"/>
</dbReference>
<dbReference type="RefSeq" id="XP_014257150.1">
    <property type="nucleotide sequence ID" value="XM_014401664.2"/>
</dbReference>
<evidence type="ECO:0000256" key="6">
    <source>
        <dbReference type="ARBA" id="ARBA00022630"/>
    </source>
</evidence>
<dbReference type="InterPro" id="IPR025650">
    <property type="entry name" value="Alkyl-DHAP_Synthase"/>
</dbReference>
<evidence type="ECO:0000256" key="2">
    <source>
        <dbReference type="ARBA" id="ARBA00004670"/>
    </source>
</evidence>
<evidence type="ECO:0000256" key="12">
    <source>
        <dbReference type="PIRSR" id="PIRSR625650-4"/>
    </source>
</evidence>
<evidence type="ECO:0000256" key="3">
    <source>
        <dbReference type="ARBA" id="ARBA00008000"/>
    </source>
</evidence>
<evidence type="ECO:0000256" key="4">
    <source>
        <dbReference type="ARBA" id="ARBA00011738"/>
    </source>
</evidence>
<evidence type="ECO:0000256" key="7">
    <source>
        <dbReference type="ARBA" id="ARBA00022827"/>
    </source>
</evidence>
<dbReference type="OrthoDB" id="7786253at2759"/>
<comment type="pathway">
    <text evidence="2 13">Glycerolipid metabolism; ether lipid biosynthesis.</text>
</comment>
<evidence type="ECO:0000313" key="15">
    <source>
        <dbReference type="EnsemblMetazoa" id="XP_014257152.1"/>
    </source>
</evidence>
<dbReference type="EnsemblMetazoa" id="XM_014401666.2">
    <property type="protein sequence ID" value="XP_014257152.1"/>
    <property type="gene ID" value="LOC106670958"/>
</dbReference>
<evidence type="ECO:0000256" key="8">
    <source>
        <dbReference type="ARBA" id="ARBA00023140"/>
    </source>
</evidence>
<dbReference type="Gene3D" id="1.10.45.10">
    <property type="entry name" value="Vanillyl-alcohol Oxidase, Chain A, domain 4"/>
    <property type="match status" value="1"/>
</dbReference>
<dbReference type="Gene3D" id="3.30.465.10">
    <property type="match status" value="1"/>
</dbReference>
<dbReference type="KEGG" id="clec:106670958"/>
<name>A0A8I6S771_CIMLE</name>
<dbReference type="GO" id="GO:0008609">
    <property type="term" value="F:alkylglycerone-phosphate synthase activity"/>
    <property type="evidence" value="ECO:0007669"/>
    <property type="project" value="UniProtKB-EC"/>
</dbReference>
<keyword evidence="13" id="KW-0808">Transferase</keyword>
<evidence type="ECO:0000259" key="14">
    <source>
        <dbReference type="PROSITE" id="PS51387"/>
    </source>
</evidence>
<dbReference type="UniPathway" id="UPA00781"/>
<feature type="active site" description="Proton donor/acceptor" evidence="9">
    <location>
        <position position="540"/>
    </location>
</feature>
<dbReference type="Gene3D" id="3.30.160.650">
    <property type="match status" value="1"/>
</dbReference>
<dbReference type="InterPro" id="IPR016164">
    <property type="entry name" value="FAD-linked_Oxase-like_C"/>
</dbReference>
<feature type="domain" description="FAD-binding PCMH-type" evidence="14">
    <location>
        <begin position="164"/>
        <end position="347"/>
    </location>
</feature>
<dbReference type="CTD" id="8540"/>
<comment type="function">
    <text evidence="13">Catalyzes the exchange of an acyl for a long-chain alkyl group and the formation of the ether bond in the biosynthesis of ether phospholipids.</text>
</comment>
<comment type="subcellular location">
    <subcellularLocation>
        <location evidence="1 13">Peroxisome</location>
    </subcellularLocation>
</comment>
<dbReference type="EC" id="2.5.1.26" evidence="5 13"/>
<dbReference type="Gene3D" id="3.30.70.3450">
    <property type="match status" value="1"/>
</dbReference>
<dbReference type="GO" id="GO:0005777">
    <property type="term" value="C:peroxisome"/>
    <property type="evidence" value="ECO:0007669"/>
    <property type="project" value="UniProtKB-SubCell"/>
</dbReference>
<proteinExistence type="inferred from homology"/>
<dbReference type="Gene3D" id="3.30.300.330">
    <property type="match status" value="1"/>
</dbReference>
<feature type="site" description="Important for enzyme activity" evidence="12">
    <location>
        <position position="382"/>
    </location>
</feature>
<dbReference type="GO" id="GO:0008611">
    <property type="term" value="P:ether lipid biosynthetic process"/>
    <property type="evidence" value="ECO:0007669"/>
    <property type="project" value="UniProtKB-UniPathway"/>
</dbReference>
<evidence type="ECO:0000256" key="1">
    <source>
        <dbReference type="ARBA" id="ARBA00004275"/>
    </source>
</evidence>
<feature type="binding site" evidence="11">
    <location>
        <begin position="279"/>
        <end position="282"/>
    </location>
    <ligand>
        <name>FAD</name>
        <dbReference type="ChEBI" id="CHEBI:57692"/>
    </ligand>
</feature>
<reference evidence="15" key="1">
    <citation type="submission" date="2022-01" db="UniProtKB">
        <authorList>
            <consortium name="EnsemblMetazoa"/>
        </authorList>
    </citation>
    <scope>IDENTIFICATION</scope>
</reference>
<dbReference type="SUPFAM" id="SSF56176">
    <property type="entry name" value="FAD-binding/transporter-associated domain-like"/>
    <property type="match status" value="1"/>
</dbReference>
<keyword evidence="7 11" id="KW-0274">FAD</keyword>
<evidence type="ECO:0000256" key="9">
    <source>
        <dbReference type="PIRSR" id="PIRSR625650-1"/>
    </source>
</evidence>
<dbReference type="Pfam" id="PF02913">
    <property type="entry name" value="FAD-oxidase_C"/>
    <property type="match status" value="1"/>
</dbReference>
<dbReference type="AlphaFoldDB" id="A0A8I6S771"/>
<protein>
    <recommendedName>
        <fullName evidence="5 13">Alkylglycerone-phosphate synthase</fullName>
        <shortName evidence="13">Alkyl-DHAP synthase</shortName>
        <ecNumber evidence="5 13">2.5.1.26</ecNumber>
    </recommendedName>
</protein>
<keyword evidence="6 13" id="KW-0285">Flavoprotein</keyword>
<evidence type="ECO:0000256" key="5">
    <source>
        <dbReference type="ARBA" id="ARBA00012385"/>
    </source>
</evidence>
<dbReference type="SUPFAM" id="SSF55103">
    <property type="entry name" value="FAD-linked oxidases, C-terminal domain"/>
    <property type="match status" value="1"/>
</dbReference>
<keyword evidence="13" id="KW-0444">Lipid biosynthesis</keyword>
<dbReference type="InterPro" id="IPR006094">
    <property type="entry name" value="Oxid_FAD_bind_N"/>
</dbReference>
<feature type="binding site" evidence="11">
    <location>
        <begin position="197"/>
        <end position="203"/>
    </location>
    <ligand>
        <name>FAD</name>
        <dbReference type="ChEBI" id="CHEBI:57692"/>
    </ligand>
</feature>
<comment type="catalytic activity">
    <reaction evidence="13">
        <text>a long chain fatty alcohol + a 1-acylglycerone 3-phosphate = a 1-O-alkylglycerone 3-phosphate + a long-chain fatty acid + H(+)</text>
        <dbReference type="Rhea" id="RHEA:36171"/>
        <dbReference type="ChEBI" id="CHEBI:15378"/>
        <dbReference type="ChEBI" id="CHEBI:17135"/>
        <dbReference type="ChEBI" id="CHEBI:57534"/>
        <dbReference type="ChEBI" id="CHEBI:57560"/>
        <dbReference type="ChEBI" id="CHEBI:73315"/>
        <dbReference type="EC" id="2.5.1.26"/>
    </reaction>
</comment>
<organism evidence="15 16">
    <name type="scientific">Cimex lectularius</name>
    <name type="common">Bed bug</name>
    <name type="synonym">Acanthia lectularia</name>
    <dbReference type="NCBI Taxonomy" id="79782"/>
    <lineage>
        <taxon>Eukaryota</taxon>
        <taxon>Metazoa</taxon>
        <taxon>Ecdysozoa</taxon>
        <taxon>Arthropoda</taxon>
        <taxon>Hexapoda</taxon>
        <taxon>Insecta</taxon>
        <taxon>Pterygota</taxon>
        <taxon>Neoptera</taxon>
        <taxon>Paraneoptera</taxon>
        <taxon>Hemiptera</taxon>
        <taxon>Heteroptera</taxon>
        <taxon>Panheteroptera</taxon>
        <taxon>Cimicomorpha</taxon>
        <taxon>Cimicidae</taxon>
        <taxon>Cimex</taxon>
    </lineage>
</organism>
<evidence type="ECO:0000256" key="13">
    <source>
        <dbReference type="RuleBase" id="RU363113"/>
    </source>
</evidence>
<dbReference type="OMA" id="GTISHQH"/>
<dbReference type="GO" id="GO:0071949">
    <property type="term" value="F:FAD binding"/>
    <property type="evidence" value="ECO:0007669"/>
    <property type="project" value="InterPro"/>
</dbReference>
<keyword evidence="8 13" id="KW-0576">Peroxisome</keyword>
<dbReference type="Proteomes" id="UP000494040">
    <property type="component" value="Unassembled WGS sequence"/>
</dbReference>
<evidence type="ECO:0000256" key="10">
    <source>
        <dbReference type="PIRSR" id="PIRSR625650-2"/>
    </source>
</evidence>
<dbReference type="InterPro" id="IPR036318">
    <property type="entry name" value="FAD-bd_PCMH-like_sf"/>
</dbReference>
<comment type="cofactor">
    <cofactor evidence="11 13">
        <name>FAD</name>
        <dbReference type="ChEBI" id="CHEBI:57692"/>
    </cofactor>
</comment>
<keyword evidence="13" id="KW-0443">Lipid metabolism</keyword>
<dbReference type="InterPro" id="IPR004113">
    <property type="entry name" value="FAD-bd_oxidored_4_C"/>
</dbReference>
<dbReference type="EnsemblMetazoa" id="XM_014401664.2">
    <property type="protein sequence ID" value="XP_014257150.1"/>
    <property type="gene ID" value="LOC106670958"/>
</dbReference>
<feature type="binding site" evidence="11">
    <location>
        <begin position="331"/>
        <end position="337"/>
    </location>
    <ligand>
        <name>FAD</name>
        <dbReference type="ChEBI" id="CHEBI:57692"/>
    </ligand>
</feature>
<dbReference type="Gene3D" id="3.30.43.10">
    <property type="entry name" value="Uridine Diphospho-n-acetylenolpyruvylglucosamine Reductase, domain 2"/>
    <property type="match status" value="1"/>
</dbReference>
<dbReference type="InterPro" id="IPR016171">
    <property type="entry name" value="Vanillyl_alc_oxidase_C-sub2"/>
</dbReference>
<dbReference type="GeneID" id="106670958"/>
<feature type="binding site" evidence="11">
    <location>
        <begin position="266"/>
        <end position="272"/>
    </location>
    <ligand>
        <name>FAD</name>
        <dbReference type="ChEBI" id="CHEBI:57692"/>
    </ligand>
</feature>
<evidence type="ECO:0000313" key="16">
    <source>
        <dbReference type="Proteomes" id="UP000494040"/>
    </source>
</evidence>